<evidence type="ECO:0000313" key="4">
    <source>
        <dbReference type="EMBL" id="PWA07995.1"/>
    </source>
</evidence>
<dbReference type="EMBL" id="QCZH01000017">
    <property type="protein sequence ID" value="PWA07995.1"/>
    <property type="molecule type" value="Genomic_DNA"/>
</dbReference>
<dbReference type="OrthoDB" id="98874at2"/>
<dbReference type="Gene3D" id="2.60.40.3140">
    <property type="match status" value="1"/>
</dbReference>
<comment type="caution">
    <text evidence="4">The sequence shown here is derived from an EMBL/GenBank/DDBJ whole genome shotgun (WGS) entry which is preliminary data.</text>
</comment>
<feature type="signal peptide" evidence="1">
    <location>
        <begin position="1"/>
        <end position="21"/>
    </location>
</feature>
<feature type="domain" description="DUF3857" evidence="3">
    <location>
        <begin position="69"/>
        <end position="214"/>
    </location>
</feature>
<dbReference type="Pfam" id="PF01841">
    <property type="entry name" value="Transglut_core"/>
    <property type="match status" value="1"/>
</dbReference>
<feature type="domain" description="Transglutaminase-like" evidence="2">
    <location>
        <begin position="321"/>
        <end position="394"/>
    </location>
</feature>
<gene>
    <name evidence="4" type="ORF">DB891_13390</name>
</gene>
<dbReference type="Pfam" id="PF12969">
    <property type="entry name" value="DUF3857"/>
    <property type="match status" value="1"/>
</dbReference>
<dbReference type="InterPro" id="IPR024618">
    <property type="entry name" value="DUF3857"/>
</dbReference>
<accession>A0A2U1JSK4</accession>
<evidence type="ECO:0000259" key="2">
    <source>
        <dbReference type="Pfam" id="PF01841"/>
    </source>
</evidence>
<proteinExistence type="predicted"/>
<dbReference type="Proteomes" id="UP000245618">
    <property type="component" value="Unassembled WGS sequence"/>
</dbReference>
<evidence type="ECO:0000256" key="1">
    <source>
        <dbReference type="SAM" id="SignalP"/>
    </source>
</evidence>
<reference evidence="4 5" key="1">
    <citation type="submission" date="2018-04" db="EMBL/GenBank/DDBJ databases">
        <title>Flavobacterium sp. nov., isolated from glacier ice.</title>
        <authorList>
            <person name="Liu Q."/>
            <person name="Xin Y.-H."/>
        </authorList>
    </citation>
    <scope>NUCLEOTIDE SEQUENCE [LARGE SCALE GENOMIC DNA]</scope>
    <source>
        <strain evidence="4 5">LB2P30</strain>
    </source>
</reference>
<organism evidence="4 5">
    <name type="scientific">Flavobacterium laiguense</name>
    <dbReference type="NCBI Taxonomy" id="2169409"/>
    <lineage>
        <taxon>Bacteria</taxon>
        <taxon>Pseudomonadati</taxon>
        <taxon>Bacteroidota</taxon>
        <taxon>Flavobacteriia</taxon>
        <taxon>Flavobacteriales</taxon>
        <taxon>Flavobacteriaceae</taxon>
        <taxon>Flavobacterium</taxon>
    </lineage>
</organism>
<dbReference type="RefSeq" id="WP_116764079.1">
    <property type="nucleotide sequence ID" value="NZ_QCZH01000017.1"/>
</dbReference>
<dbReference type="Gene3D" id="3.10.620.30">
    <property type="match status" value="1"/>
</dbReference>
<protein>
    <submittedName>
        <fullName evidence="4">Transglutaminase</fullName>
    </submittedName>
</protein>
<sequence>MKTKNLILFLFLFLFFFNANAQEFKLGKVSIAELEQKVHPKDTAAVAAILFKKGETRFEYSQGKGFEMVTKVKIRVKIYKKEGYDWANQSVQYYLGNDLKESVSFSDAITFNLVGGKIEKTKLKSDGEFDEKTDKYWGRKKIAMPNVKEGSVVEFEYAIRSARIGELKEWFFQTSIPVDHSEFITYIPEYFVYNPNQKGFVVPKVTVVKNQKTISIMSKERTGFTTSKTTYSEDKIDYSETQTTYLAENLPAMKEEAFVNNIDNYTSSVSHELAMTNFPNSPTELYSTDWESVAKKIYYNDDFGPELNKTVYFEDDLKAIVTGLAKQDEIILAVLNYVKSTVKWNEYNGYSCNDGVKKAYKDKTGNVAEINLMLAAMLRTAGLKANPVLVSTRANGISIFPNRGAFNYVIAAVETVQV</sequence>
<evidence type="ECO:0000313" key="5">
    <source>
        <dbReference type="Proteomes" id="UP000245618"/>
    </source>
</evidence>
<name>A0A2U1JSK4_9FLAO</name>
<feature type="chain" id="PRO_5015558092" evidence="1">
    <location>
        <begin position="22"/>
        <end position="418"/>
    </location>
</feature>
<keyword evidence="1" id="KW-0732">Signal</keyword>
<keyword evidence="5" id="KW-1185">Reference proteome</keyword>
<dbReference type="InterPro" id="IPR002931">
    <property type="entry name" value="Transglutaminase-like"/>
</dbReference>
<dbReference type="AlphaFoldDB" id="A0A2U1JSK4"/>
<evidence type="ECO:0000259" key="3">
    <source>
        <dbReference type="Pfam" id="PF12969"/>
    </source>
</evidence>